<dbReference type="InterPro" id="IPR050327">
    <property type="entry name" value="Proton-linked_MCT"/>
</dbReference>
<proteinExistence type="inferred from homology"/>
<keyword evidence="3" id="KW-0325">Glycoprotein</keyword>
<feature type="transmembrane region" description="Helical" evidence="5">
    <location>
        <begin position="63"/>
        <end position="81"/>
    </location>
</feature>
<dbReference type="PANTHER" id="PTHR11360">
    <property type="entry name" value="MONOCARBOXYLATE TRANSPORTER"/>
    <property type="match status" value="1"/>
</dbReference>
<keyword evidence="5" id="KW-0472">Membrane</keyword>
<keyword evidence="5" id="KW-1133">Transmembrane helix</keyword>
<feature type="transmembrane region" description="Helical" evidence="5">
    <location>
        <begin position="338"/>
        <end position="358"/>
    </location>
</feature>
<feature type="transmembrane region" description="Helical" evidence="5">
    <location>
        <begin position="222"/>
        <end position="244"/>
    </location>
</feature>
<feature type="transmembrane region" description="Helical" evidence="5">
    <location>
        <begin position="190"/>
        <end position="210"/>
    </location>
</feature>
<evidence type="ECO:0000256" key="4">
    <source>
        <dbReference type="SAM" id="MobiDB-lite"/>
    </source>
</evidence>
<dbReference type="InterPro" id="IPR011701">
    <property type="entry name" value="MFS"/>
</dbReference>
<feature type="region of interest" description="Disordered" evidence="4">
    <location>
        <begin position="1"/>
        <end position="55"/>
    </location>
</feature>
<feature type="transmembrane region" description="Helical" evidence="5">
    <location>
        <begin position="364"/>
        <end position="391"/>
    </location>
</feature>
<name>A0A9P7HWG1_9HYPO</name>
<evidence type="ECO:0000256" key="1">
    <source>
        <dbReference type="ARBA" id="ARBA00004141"/>
    </source>
</evidence>
<dbReference type="Proteomes" id="UP000750502">
    <property type="component" value="Unassembled WGS sequence"/>
</dbReference>
<evidence type="ECO:0000256" key="3">
    <source>
        <dbReference type="ARBA" id="ARBA00023180"/>
    </source>
</evidence>
<dbReference type="EMBL" id="JADFTT010000329">
    <property type="protein sequence ID" value="KAG5763104.1"/>
    <property type="molecule type" value="Genomic_DNA"/>
</dbReference>
<accession>A0A9P7HWG1</accession>
<reference evidence="6" key="2">
    <citation type="submission" date="2020-10" db="EMBL/GenBank/DDBJ databases">
        <authorList>
            <person name="Peck L.D."/>
            <person name="Nowell R.W."/>
            <person name="Flood J."/>
            <person name="Ryan M.J."/>
            <person name="Barraclough T.G."/>
        </authorList>
    </citation>
    <scope>NUCLEOTIDE SEQUENCE</scope>
    <source>
        <strain evidence="6">IMI 127659i</strain>
    </source>
</reference>
<organism evidence="6 7">
    <name type="scientific">Fusarium xylarioides</name>
    <dbReference type="NCBI Taxonomy" id="221167"/>
    <lineage>
        <taxon>Eukaryota</taxon>
        <taxon>Fungi</taxon>
        <taxon>Dikarya</taxon>
        <taxon>Ascomycota</taxon>
        <taxon>Pezizomycotina</taxon>
        <taxon>Sordariomycetes</taxon>
        <taxon>Hypocreomycetidae</taxon>
        <taxon>Hypocreales</taxon>
        <taxon>Nectriaceae</taxon>
        <taxon>Fusarium</taxon>
        <taxon>Fusarium fujikuroi species complex</taxon>
    </lineage>
</organism>
<dbReference type="OrthoDB" id="410267at2759"/>
<keyword evidence="7" id="KW-1185">Reference proteome</keyword>
<comment type="similarity">
    <text evidence="2">Belongs to the major facilitator superfamily. Monocarboxylate porter (TC 2.A.1.13) family.</text>
</comment>
<dbReference type="AlphaFoldDB" id="A0A9P7HWG1"/>
<feature type="transmembrane region" description="Helical" evidence="5">
    <location>
        <begin position="159"/>
        <end position="178"/>
    </location>
</feature>
<protein>
    <submittedName>
        <fullName evidence="6">Uncharacterized protein</fullName>
    </submittedName>
</protein>
<sequence>MPLIPNHKAEDSCLKNHPIPASDLEKDAFHPPPDGNQPSSDDQNRENSTDDAADEYPEGGLKAWLVVVGSWYAMFSIYGLINTSAVFESYFKENQLKDYSHSQIGWIFSLYLFLVFFVGVLVGPVFDRFGPRLLVAGGCFLIVLSLMILGLSNTFYQTILTYSVLGGLGGALLNAPAYSAIAHFFHARRGLATGVASTAGGIGGTVLPLLLRHLLGQNGVGFAWSCRIMGFIMLGLAVPDNLFIKSRKSAKMRNADQRKVSSVWPDFSIFRDPRFALASVGYFFMEIGLFVPLTYIISYATSYGMSTSDSFLLLSFLNAGSVVGRFLPGFLADIFGRLNVIIITIALCVVTVLGIWLPCDGSRGVLITFAVTFGVASGSNLSLIPIICVAITSQASDQSPSE</sequence>
<feature type="transmembrane region" description="Helical" evidence="5">
    <location>
        <begin position="133"/>
        <end position="153"/>
    </location>
</feature>
<dbReference type="InterPro" id="IPR036259">
    <property type="entry name" value="MFS_trans_sf"/>
</dbReference>
<dbReference type="GO" id="GO:0016020">
    <property type="term" value="C:membrane"/>
    <property type="evidence" value="ECO:0007669"/>
    <property type="project" value="UniProtKB-SubCell"/>
</dbReference>
<dbReference type="Pfam" id="PF07690">
    <property type="entry name" value="MFS_1"/>
    <property type="match status" value="1"/>
</dbReference>
<evidence type="ECO:0000313" key="7">
    <source>
        <dbReference type="Proteomes" id="UP000750502"/>
    </source>
</evidence>
<dbReference type="PROSITE" id="PS50850">
    <property type="entry name" value="MFS"/>
    <property type="match status" value="1"/>
</dbReference>
<gene>
    <name evidence="6" type="ORF">H9Q72_008793</name>
</gene>
<feature type="transmembrane region" description="Helical" evidence="5">
    <location>
        <begin position="310"/>
        <end position="331"/>
    </location>
</feature>
<comment type="caution">
    <text evidence="6">The sequence shown here is derived from an EMBL/GenBank/DDBJ whole genome shotgun (WGS) entry which is preliminary data.</text>
</comment>
<dbReference type="Gene3D" id="1.20.1250.20">
    <property type="entry name" value="MFS general substrate transporter like domains"/>
    <property type="match status" value="2"/>
</dbReference>
<dbReference type="InterPro" id="IPR020846">
    <property type="entry name" value="MFS_dom"/>
</dbReference>
<feature type="transmembrane region" description="Helical" evidence="5">
    <location>
        <begin position="104"/>
        <end position="126"/>
    </location>
</feature>
<evidence type="ECO:0000256" key="5">
    <source>
        <dbReference type="SAM" id="Phobius"/>
    </source>
</evidence>
<evidence type="ECO:0000256" key="2">
    <source>
        <dbReference type="ARBA" id="ARBA00006727"/>
    </source>
</evidence>
<dbReference type="PANTHER" id="PTHR11360:SF177">
    <property type="entry name" value="RIBOFLAVIN TRANSPORTER MCH5"/>
    <property type="match status" value="1"/>
</dbReference>
<dbReference type="GO" id="GO:0022857">
    <property type="term" value="F:transmembrane transporter activity"/>
    <property type="evidence" value="ECO:0007669"/>
    <property type="project" value="InterPro"/>
</dbReference>
<dbReference type="SUPFAM" id="SSF103473">
    <property type="entry name" value="MFS general substrate transporter"/>
    <property type="match status" value="1"/>
</dbReference>
<feature type="transmembrane region" description="Helical" evidence="5">
    <location>
        <begin position="275"/>
        <end position="298"/>
    </location>
</feature>
<comment type="subcellular location">
    <subcellularLocation>
        <location evidence="1">Membrane</location>
        <topology evidence="1">Multi-pass membrane protein</topology>
    </subcellularLocation>
</comment>
<reference evidence="6" key="1">
    <citation type="journal article" date="2020" name="bioRxiv">
        <title>Historical genomics reveals the evolutionary mechanisms behind multiple outbreaks of the host-specific coffee wilt pathogen Fusarium xylarioides.</title>
        <authorList>
            <person name="Peck D."/>
            <person name="Nowell R.W."/>
            <person name="Flood J."/>
            <person name="Ryan M.J."/>
            <person name="Barraclough T.G."/>
        </authorList>
    </citation>
    <scope>NUCLEOTIDE SEQUENCE</scope>
    <source>
        <strain evidence="6">IMI 127659i</strain>
    </source>
</reference>
<keyword evidence="5" id="KW-0812">Transmembrane</keyword>
<evidence type="ECO:0000313" key="6">
    <source>
        <dbReference type="EMBL" id="KAG5763104.1"/>
    </source>
</evidence>